<keyword evidence="1" id="KW-1133">Transmembrane helix</keyword>
<evidence type="ECO:0000313" key="2">
    <source>
        <dbReference type="EMBL" id="MFC5951703.1"/>
    </source>
</evidence>
<sequence length="64" mass="6925">MIGPLAVVLVGLGVLAVLGVVVGVLDAARSRAWRRIAAERRRNWENRQATLGGRPSDSWGDDDE</sequence>
<accession>A0ABW1IG49</accession>
<dbReference type="EMBL" id="JBHSQK010000081">
    <property type="protein sequence ID" value="MFC5951703.1"/>
    <property type="molecule type" value="Genomic_DNA"/>
</dbReference>
<keyword evidence="3" id="KW-1185">Reference proteome</keyword>
<dbReference type="RefSeq" id="WP_379569903.1">
    <property type="nucleotide sequence ID" value="NZ_JBHSQK010000081.1"/>
</dbReference>
<keyword evidence="1" id="KW-0812">Transmembrane</keyword>
<proteinExistence type="predicted"/>
<reference evidence="3" key="1">
    <citation type="journal article" date="2019" name="Int. J. Syst. Evol. Microbiol.">
        <title>The Global Catalogue of Microorganisms (GCM) 10K type strain sequencing project: providing services to taxonomists for standard genome sequencing and annotation.</title>
        <authorList>
            <consortium name="The Broad Institute Genomics Platform"/>
            <consortium name="The Broad Institute Genome Sequencing Center for Infectious Disease"/>
            <person name="Wu L."/>
            <person name="Ma J."/>
        </authorList>
    </citation>
    <scope>NUCLEOTIDE SEQUENCE [LARGE SCALE GENOMIC DNA]</scope>
    <source>
        <strain evidence="3">CGMCC 4.7397</strain>
    </source>
</reference>
<dbReference type="Proteomes" id="UP001596119">
    <property type="component" value="Unassembled WGS sequence"/>
</dbReference>
<protein>
    <recommendedName>
        <fullName evidence="4">Secreted protein with PEP-CTERM sorting signal</fullName>
    </recommendedName>
</protein>
<evidence type="ECO:0000313" key="3">
    <source>
        <dbReference type="Proteomes" id="UP001596119"/>
    </source>
</evidence>
<evidence type="ECO:0008006" key="4">
    <source>
        <dbReference type="Google" id="ProtNLM"/>
    </source>
</evidence>
<name>A0ABW1IG49_9PSEU</name>
<organism evidence="2 3">
    <name type="scientific">Pseudonocardia lutea</name>
    <dbReference type="NCBI Taxonomy" id="2172015"/>
    <lineage>
        <taxon>Bacteria</taxon>
        <taxon>Bacillati</taxon>
        <taxon>Actinomycetota</taxon>
        <taxon>Actinomycetes</taxon>
        <taxon>Pseudonocardiales</taxon>
        <taxon>Pseudonocardiaceae</taxon>
        <taxon>Pseudonocardia</taxon>
    </lineage>
</organism>
<gene>
    <name evidence="2" type="ORF">ACFQH9_25905</name>
</gene>
<feature type="transmembrane region" description="Helical" evidence="1">
    <location>
        <begin position="6"/>
        <end position="25"/>
    </location>
</feature>
<keyword evidence="1" id="KW-0472">Membrane</keyword>
<comment type="caution">
    <text evidence="2">The sequence shown here is derived from an EMBL/GenBank/DDBJ whole genome shotgun (WGS) entry which is preliminary data.</text>
</comment>
<evidence type="ECO:0000256" key="1">
    <source>
        <dbReference type="SAM" id="Phobius"/>
    </source>
</evidence>